<feature type="compositionally biased region" description="Basic and acidic residues" evidence="5">
    <location>
        <begin position="167"/>
        <end position="189"/>
    </location>
</feature>
<dbReference type="Proteomes" id="UP001652625">
    <property type="component" value="Chromosome 08"/>
</dbReference>
<feature type="region of interest" description="Disordered" evidence="5">
    <location>
        <begin position="167"/>
        <end position="199"/>
    </location>
</feature>
<protein>
    <submittedName>
        <fullName evidence="8">Ubiquitin-conjugating enzyme E2 S isoform X2</fullName>
    </submittedName>
</protein>
<evidence type="ECO:0000256" key="3">
    <source>
        <dbReference type="PROSITE-ProRule" id="PRU10133"/>
    </source>
</evidence>
<feature type="active site" description="Glycyl thioester intermediate" evidence="3">
    <location>
        <position position="97"/>
    </location>
</feature>
<evidence type="ECO:0000313" key="8">
    <source>
        <dbReference type="RefSeq" id="XP_065659109.1"/>
    </source>
</evidence>
<evidence type="ECO:0000256" key="2">
    <source>
        <dbReference type="ARBA" id="ARBA00022786"/>
    </source>
</evidence>
<gene>
    <name evidence="8" type="primary">LOC100209693</name>
</gene>
<keyword evidence="4" id="KW-0547">Nucleotide-binding</keyword>
<proteinExistence type="inferred from homology"/>
<evidence type="ECO:0000259" key="6">
    <source>
        <dbReference type="PROSITE" id="PS50127"/>
    </source>
</evidence>
<comment type="similarity">
    <text evidence="4">Belongs to the ubiquitin-conjugating enzyme family.</text>
</comment>
<dbReference type="RefSeq" id="XP_065659109.1">
    <property type="nucleotide sequence ID" value="XM_065803037.1"/>
</dbReference>
<keyword evidence="2 4" id="KW-0833">Ubl conjugation pathway</keyword>
<dbReference type="InterPro" id="IPR023313">
    <property type="entry name" value="UBQ-conjugating_AS"/>
</dbReference>
<dbReference type="CDD" id="cd23804">
    <property type="entry name" value="UBCc_UBE2S"/>
    <property type="match status" value="1"/>
</dbReference>
<dbReference type="Gene3D" id="3.10.110.10">
    <property type="entry name" value="Ubiquitin Conjugating Enzyme"/>
    <property type="match status" value="1"/>
</dbReference>
<sequence>MSTVSNSENISPQILRDVAKQLHSLQSNPPEGIKIFINEGDLTDIHATIEGPCDTPYEGGLFKMKLVLGKDFPQSPPKGYFLTKIFHPNVAKNGEICVNTLKKDWNADLGLKHILITVKCLLIYPNPESALNEEAGKLLLEQYTEYSKQAKMITEIYAKPVKDIKENDLSKSTDSNNKKRVAEKLDKKKMEKKRALKRL</sequence>
<dbReference type="Pfam" id="PF00179">
    <property type="entry name" value="UQ_con"/>
    <property type="match status" value="1"/>
</dbReference>
<dbReference type="PROSITE" id="PS50127">
    <property type="entry name" value="UBC_2"/>
    <property type="match status" value="1"/>
</dbReference>
<keyword evidence="1" id="KW-0808">Transferase</keyword>
<feature type="compositionally biased region" description="Basic residues" evidence="5">
    <location>
        <begin position="190"/>
        <end position="199"/>
    </location>
</feature>
<dbReference type="SUPFAM" id="SSF54495">
    <property type="entry name" value="UBC-like"/>
    <property type="match status" value="1"/>
</dbReference>
<accession>A0ABM4CBQ7</accession>
<evidence type="ECO:0000256" key="5">
    <source>
        <dbReference type="SAM" id="MobiDB-lite"/>
    </source>
</evidence>
<name>A0ABM4CBQ7_HYDVU</name>
<dbReference type="SMART" id="SM00212">
    <property type="entry name" value="UBCc"/>
    <property type="match status" value="1"/>
</dbReference>
<reference evidence="8" key="1">
    <citation type="submission" date="2025-08" db="UniProtKB">
        <authorList>
            <consortium name="RefSeq"/>
        </authorList>
    </citation>
    <scope>IDENTIFICATION</scope>
</reference>
<evidence type="ECO:0000313" key="7">
    <source>
        <dbReference type="Proteomes" id="UP001652625"/>
    </source>
</evidence>
<dbReference type="PANTHER" id="PTHR24067">
    <property type="entry name" value="UBIQUITIN-CONJUGATING ENZYME E2"/>
    <property type="match status" value="1"/>
</dbReference>
<feature type="domain" description="UBC core" evidence="6">
    <location>
        <begin position="13"/>
        <end position="159"/>
    </location>
</feature>
<dbReference type="PROSITE" id="PS00183">
    <property type="entry name" value="UBC_1"/>
    <property type="match status" value="1"/>
</dbReference>
<dbReference type="GeneID" id="100209693"/>
<dbReference type="InterPro" id="IPR050113">
    <property type="entry name" value="Ub_conjugating_enzyme"/>
</dbReference>
<dbReference type="InterPro" id="IPR016135">
    <property type="entry name" value="UBQ-conjugating_enzyme/RWD"/>
</dbReference>
<dbReference type="InterPro" id="IPR000608">
    <property type="entry name" value="UBC"/>
</dbReference>
<evidence type="ECO:0000256" key="4">
    <source>
        <dbReference type="RuleBase" id="RU362109"/>
    </source>
</evidence>
<keyword evidence="7" id="KW-1185">Reference proteome</keyword>
<evidence type="ECO:0000256" key="1">
    <source>
        <dbReference type="ARBA" id="ARBA00022679"/>
    </source>
</evidence>
<keyword evidence="4" id="KW-0067">ATP-binding</keyword>
<organism evidence="7 8">
    <name type="scientific">Hydra vulgaris</name>
    <name type="common">Hydra</name>
    <name type="synonym">Hydra attenuata</name>
    <dbReference type="NCBI Taxonomy" id="6087"/>
    <lineage>
        <taxon>Eukaryota</taxon>
        <taxon>Metazoa</taxon>
        <taxon>Cnidaria</taxon>
        <taxon>Hydrozoa</taxon>
        <taxon>Hydroidolina</taxon>
        <taxon>Anthoathecata</taxon>
        <taxon>Aplanulata</taxon>
        <taxon>Hydridae</taxon>
        <taxon>Hydra</taxon>
    </lineage>
</organism>